<dbReference type="RefSeq" id="WP_105804016.1">
    <property type="nucleotide sequence ID" value="NZ_MWZD01000012.1"/>
</dbReference>
<evidence type="ECO:0000313" key="7">
    <source>
        <dbReference type="EMBL" id="PRI12311.1"/>
    </source>
</evidence>
<reference evidence="7 8" key="1">
    <citation type="journal article" date="2017" name="New Microbes New Infect">
        <title>Genome sequence of 'Leucobacter massiliensis' sp. nov. isolated from human pharynx after travel to the 2014 Hajj.</title>
        <authorList>
            <person name="Leangapichart T."/>
            <person name="Gautret P."/>
            <person name="Nguyen T.T."/>
            <person name="Armstrong N."/>
            <person name="Rolain J.M."/>
        </authorList>
    </citation>
    <scope>NUCLEOTIDE SEQUENCE [LARGE SCALE GENOMIC DNA]</scope>
    <source>
        <strain evidence="7 8">122RC15</strain>
    </source>
</reference>
<evidence type="ECO:0000256" key="6">
    <source>
        <dbReference type="SAM" id="Phobius"/>
    </source>
</evidence>
<evidence type="ECO:0000256" key="4">
    <source>
        <dbReference type="ARBA" id="ARBA00023136"/>
    </source>
</evidence>
<evidence type="ECO:0000313" key="8">
    <source>
        <dbReference type="Proteomes" id="UP000238650"/>
    </source>
</evidence>
<keyword evidence="3 6" id="KW-1133">Transmembrane helix</keyword>
<keyword evidence="8" id="KW-1185">Reference proteome</keyword>
<name>A0A2S9QRU6_9MICO</name>
<evidence type="ECO:0000256" key="1">
    <source>
        <dbReference type="ARBA" id="ARBA00004651"/>
    </source>
</evidence>
<keyword evidence="4 6" id="KW-0472">Membrane</keyword>
<comment type="subcellular location">
    <subcellularLocation>
        <location evidence="1">Cell membrane</location>
        <topology evidence="1">Multi-pass membrane protein</topology>
    </subcellularLocation>
</comment>
<dbReference type="SUPFAM" id="SSF90123">
    <property type="entry name" value="ABC transporter transmembrane region"/>
    <property type="match status" value="1"/>
</dbReference>
<organism evidence="7 8">
    <name type="scientific">Leucobacter massiliensis</name>
    <dbReference type="NCBI Taxonomy" id="1686285"/>
    <lineage>
        <taxon>Bacteria</taxon>
        <taxon>Bacillati</taxon>
        <taxon>Actinomycetota</taxon>
        <taxon>Actinomycetes</taxon>
        <taxon>Micrococcales</taxon>
        <taxon>Microbacteriaceae</taxon>
        <taxon>Leucobacter</taxon>
    </lineage>
</organism>
<dbReference type="EMBL" id="MWZD01000012">
    <property type="protein sequence ID" value="PRI12311.1"/>
    <property type="molecule type" value="Genomic_DNA"/>
</dbReference>
<sequence>MSMPPEPAEQSPVTPSRRDRLRPLELVGFAGVLGVFAGLVVLMATRDWLLALVFLGLGFIVSVVMVALVGLGGKPSQEDLDARKDLQRPDSDTWH</sequence>
<feature type="region of interest" description="Disordered" evidence="5">
    <location>
        <begin position="73"/>
        <end position="95"/>
    </location>
</feature>
<proteinExistence type="predicted"/>
<dbReference type="OrthoDB" id="5081451at2"/>
<dbReference type="InterPro" id="IPR036640">
    <property type="entry name" value="ABC1_TM_sf"/>
</dbReference>
<evidence type="ECO:0000256" key="3">
    <source>
        <dbReference type="ARBA" id="ARBA00022989"/>
    </source>
</evidence>
<dbReference type="AlphaFoldDB" id="A0A2S9QRU6"/>
<feature type="compositionally biased region" description="Basic and acidic residues" evidence="5">
    <location>
        <begin position="76"/>
        <end position="95"/>
    </location>
</feature>
<feature type="transmembrane region" description="Helical" evidence="6">
    <location>
        <begin position="50"/>
        <end position="71"/>
    </location>
</feature>
<evidence type="ECO:0000256" key="2">
    <source>
        <dbReference type="ARBA" id="ARBA00022692"/>
    </source>
</evidence>
<evidence type="ECO:0000256" key="5">
    <source>
        <dbReference type="SAM" id="MobiDB-lite"/>
    </source>
</evidence>
<comment type="caution">
    <text evidence="7">The sequence shown here is derived from an EMBL/GenBank/DDBJ whole genome shotgun (WGS) entry which is preliminary data.</text>
</comment>
<keyword evidence="2 6" id="KW-0812">Transmembrane</keyword>
<dbReference type="GO" id="GO:0005886">
    <property type="term" value="C:plasma membrane"/>
    <property type="evidence" value="ECO:0007669"/>
    <property type="project" value="UniProtKB-SubCell"/>
</dbReference>
<feature type="transmembrane region" description="Helical" evidence="6">
    <location>
        <begin position="26"/>
        <end position="44"/>
    </location>
</feature>
<gene>
    <name evidence="7" type="ORF">B4915_01100</name>
</gene>
<accession>A0A2S9QRU6</accession>
<dbReference type="GO" id="GO:0005524">
    <property type="term" value="F:ATP binding"/>
    <property type="evidence" value="ECO:0007669"/>
    <property type="project" value="InterPro"/>
</dbReference>
<protein>
    <submittedName>
        <fullName evidence="7">Uncharacterized protein</fullName>
    </submittedName>
</protein>
<dbReference type="Proteomes" id="UP000238650">
    <property type="component" value="Unassembled WGS sequence"/>
</dbReference>